<dbReference type="SUPFAM" id="SSF57959">
    <property type="entry name" value="Leucine zipper domain"/>
    <property type="match status" value="1"/>
</dbReference>
<proteinExistence type="predicted"/>
<dbReference type="SMART" id="SM00338">
    <property type="entry name" value="BRLZ"/>
    <property type="match status" value="1"/>
</dbReference>
<feature type="region of interest" description="Disordered" evidence="7">
    <location>
        <begin position="290"/>
        <end position="328"/>
    </location>
</feature>
<dbReference type="AlphaFoldDB" id="A0ABD1MGE1"/>
<dbReference type="InterPro" id="IPR044759">
    <property type="entry name" value="bZIP_RF2"/>
</dbReference>
<gene>
    <name evidence="9" type="ORF">Fmac_016087</name>
</gene>
<evidence type="ECO:0000313" key="9">
    <source>
        <dbReference type="EMBL" id="KAL2334874.1"/>
    </source>
</evidence>
<dbReference type="PANTHER" id="PTHR13690:SF86">
    <property type="entry name" value="TRANSCRIPTION FACTOR VIP1"/>
    <property type="match status" value="1"/>
</dbReference>
<dbReference type="InterPro" id="IPR004827">
    <property type="entry name" value="bZIP"/>
</dbReference>
<feature type="region of interest" description="Disordered" evidence="7">
    <location>
        <begin position="113"/>
        <end position="144"/>
    </location>
</feature>
<evidence type="ECO:0000256" key="5">
    <source>
        <dbReference type="ARBA" id="ARBA00023242"/>
    </source>
</evidence>
<feature type="domain" description="BZIP" evidence="8">
    <location>
        <begin position="170"/>
        <end position="233"/>
    </location>
</feature>
<dbReference type="Pfam" id="PF00170">
    <property type="entry name" value="bZIP_1"/>
    <property type="match status" value="1"/>
</dbReference>
<keyword evidence="5" id="KW-0539">Nucleus</keyword>
<feature type="region of interest" description="Disordered" evidence="7">
    <location>
        <begin position="1"/>
        <end position="30"/>
    </location>
</feature>
<protein>
    <recommendedName>
        <fullName evidence="8">BZIP domain-containing protein</fullName>
    </recommendedName>
</protein>
<dbReference type="InterPro" id="IPR046347">
    <property type="entry name" value="bZIP_sf"/>
</dbReference>
<keyword evidence="10" id="KW-1185">Reference proteome</keyword>
<keyword evidence="3" id="KW-0238">DNA-binding</keyword>
<evidence type="ECO:0000256" key="6">
    <source>
        <dbReference type="SAM" id="Coils"/>
    </source>
</evidence>
<evidence type="ECO:0000256" key="2">
    <source>
        <dbReference type="ARBA" id="ARBA00023015"/>
    </source>
</evidence>
<dbReference type="GO" id="GO:0005634">
    <property type="term" value="C:nucleus"/>
    <property type="evidence" value="ECO:0007669"/>
    <property type="project" value="UniProtKB-SubCell"/>
</dbReference>
<comment type="caution">
    <text evidence="9">The sequence shown here is derived from an EMBL/GenBank/DDBJ whole genome shotgun (WGS) entry which is preliminary data.</text>
</comment>
<evidence type="ECO:0000256" key="1">
    <source>
        <dbReference type="ARBA" id="ARBA00004123"/>
    </source>
</evidence>
<evidence type="ECO:0000256" key="4">
    <source>
        <dbReference type="ARBA" id="ARBA00023163"/>
    </source>
</evidence>
<accession>A0ABD1MGE1</accession>
<feature type="coiled-coil region" evidence="6">
    <location>
        <begin position="195"/>
        <end position="271"/>
    </location>
</feature>
<sequence length="328" mass="35735">MDPKFIGMPPATVDLDRMPERGSHHRRSHSDTSFRFAANFDDLLLFDPSDLDISNLPSPLPPLSPAAGVVPMTVDSDESGGRPRPAGAPCGGHLRSLSVDSDFFDGLALGGVGDERGGGKGGGGERRVGHHRHSNSMDGSSTTSFEADSMMDGVKKAMAPEKLAELALIDPKRAKRILANRQSAARSKERKIRYTSELERKVQTLQTEATNLSAQLTMLQRDTTDLTAENKELKLRLEALEQEAQLREDLNEALKEELQRLRAQSSRLGSIAGNPSFGGLFNQLASQLAMQQLSNSAPQQSQHQPQVGMPPPPPGQNHPNFMDFNQQK</sequence>
<dbReference type="PANTHER" id="PTHR13690">
    <property type="entry name" value="TRANSCRIPTION FACTOR POSF21-RELATED"/>
    <property type="match status" value="1"/>
</dbReference>
<dbReference type="Proteomes" id="UP001603857">
    <property type="component" value="Unassembled WGS sequence"/>
</dbReference>
<organism evidence="9 10">
    <name type="scientific">Flemingia macrophylla</name>
    <dbReference type="NCBI Taxonomy" id="520843"/>
    <lineage>
        <taxon>Eukaryota</taxon>
        <taxon>Viridiplantae</taxon>
        <taxon>Streptophyta</taxon>
        <taxon>Embryophyta</taxon>
        <taxon>Tracheophyta</taxon>
        <taxon>Spermatophyta</taxon>
        <taxon>Magnoliopsida</taxon>
        <taxon>eudicotyledons</taxon>
        <taxon>Gunneridae</taxon>
        <taxon>Pentapetalae</taxon>
        <taxon>rosids</taxon>
        <taxon>fabids</taxon>
        <taxon>Fabales</taxon>
        <taxon>Fabaceae</taxon>
        <taxon>Papilionoideae</taxon>
        <taxon>50 kb inversion clade</taxon>
        <taxon>NPAAA clade</taxon>
        <taxon>indigoferoid/millettioid clade</taxon>
        <taxon>Phaseoleae</taxon>
        <taxon>Flemingia</taxon>
    </lineage>
</organism>
<keyword evidence="6" id="KW-0175">Coiled coil</keyword>
<feature type="compositionally biased region" description="Low complexity" evidence="7">
    <location>
        <begin position="290"/>
        <end position="307"/>
    </location>
</feature>
<dbReference type="EMBL" id="JBGMDY010000005">
    <property type="protein sequence ID" value="KAL2334874.1"/>
    <property type="molecule type" value="Genomic_DNA"/>
</dbReference>
<dbReference type="PROSITE" id="PS50217">
    <property type="entry name" value="BZIP"/>
    <property type="match status" value="1"/>
</dbReference>
<evidence type="ECO:0000313" key="10">
    <source>
        <dbReference type="Proteomes" id="UP001603857"/>
    </source>
</evidence>
<keyword evidence="2" id="KW-0805">Transcription regulation</keyword>
<evidence type="ECO:0000256" key="7">
    <source>
        <dbReference type="SAM" id="MobiDB-lite"/>
    </source>
</evidence>
<dbReference type="CDD" id="cd14703">
    <property type="entry name" value="bZIP_plant_RF2"/>
    <property type="match status" value="1"/>
</dbReference>
<name>A0ABD1MGE1_9FABA</name>
<feature type="compositionally biased region" description="Basic and acidic residues" evidence="7">
    <location>
        <begin position="113"/>
        <end position="127"/>
    </location>
</feature>
<evidence type="ECO:0000256" key="3">
    <source>
        <dbReference type="ARBA" id="ARBA00023125"/>
    </source>
</evidence>
<comment type="subcellular location">
    <subcellularLocation>
        <location evidence="1">Nucleus</location>
    </subcellularLocation>
</comment>
<keyword evidence="4" id="KW-0804">Transcription</keyword>
<dbReference type="GO" id="GO:0003677">
    <property type="term" value="F:DNA binding"/>
    <property type="evidence" value="ECO:0007669"/>
    <property type="project" value="UniProtKB-KW"/>
</dbReference>
<dbReference type="FunFam" id="1.20.5.170:FF:000083">
    <property type="entry name" value="Transcription factor VIP1"/>
    <property type="match status" value="1"/>
</dbReference>
<reference evidence="9 10" key="1">
    <citation type="submission" date="2024-08" db="EMBL/GenBank/DDBJ databases">
        <title>Insights into the chromosomal genome structure of Flemingia macrophylla.</title>
        <authorList>
            <person name="Ding Y."/>
            <person name="Zhao Y."/>
            <person name="Bi W."/>
            <person name="Wu M."/>
            <person name="Zhao G."/>
            <person name="Gong Y."/>
            <person name="Li W."/>
            <person name="Zhang P."/>
        </authorList>
    </citation>
    <scope>NUCLEOTIDE SEQUENCE [LARGE SCALE GENOMIC DNA]</scope>
    <source>
        <strain evidence="9">DYQJB</strain>
        <tissue evidence="9">Leaf</tissue>
    </source>
</reference>
<dbReference type="Gene3D" id="1.20.5.170">
    <property type="match status" value="1"/>
</dbReference>
<evidence type="ECO:0000259" key="8">
    <source>
        <dbReference type="PROSITE" id="PS50217"/>
    </source>
</evidence>